<evidence type="ECO:0000313" key="3">
    <source>
        <dbReference type="Proteomes" id="UP001224359"/>
    </source>
</evidence>
<gene>
    <name evidence="2" type="ORF">J2S77_002810</name>
</gene>
<dbReference type="EMBL" id="JAUSTQ010000018">
    <property type="protein sequence ID" value="MDQ0160803.1"/>
    <property type="molecule type" value="Genomic_DNA"/>
</dbReference>
<feature type="transmembrane region" description="Helical" evidence="1">
    <location>
        <begin position="36"/>
        <end position="55"/>
    </location>
</feature>
<comment type="caution">
    <text evidence="2">The sequence shown here is derived from an EMBL/GenBank/DDBJ whole genome shotgun (WGS) entry which is preliminary data.</text>
</comment>
<keyword evidence="1" id="KW-0472">Membrane</keyword>
<keyword evidence="1" id="KW-0812">Transmembrane</keyword>
<evidence type="ECO:0000256" key="1">
    <source>
        <dbReference type="SAM" id="Phobius"/>
    </source>
</evidence>
<proteinExistence type="predicted"/>
<feature type="transmembrane region" description="Helical" evidence="1">
    <location>
        <begin position="67"/>
        <end position="87"/>
    </location>
</feature>
<sequence>MDERQKKYIHLVIGYFGLLLIGLAILRHLSILQDTAGYALTMFGYICLCIYVQFADNKIGVSTKEKIFFRVGFLAVLTVVAIDLYGLE</sequence>
<evidence type="ECO:0000313" key="2">
    <source>
        <dbReference type="EMBL" id="MDQ0160803.1"/>
    </source>
</evidence>
<protein>
    <submittedName>
        <fullName evidence="2">Membrane protein</fullName>
    </submittedName>
</protein>
<reference evidence="2 3" key="1">
    <citation type="submission" date="2023-07" db="EMBL/GenBank/DDBJ databases">
        <title>Genomic Encyclopedia of Type Strains, Phase IV (KMG-IV): sequencing the most valuable type-strain genomes for metagenomic binning, comparative biology and taxonomic classification.</title>
        <authorList>
            <person name="Goeker M."/>
        </authorList>
    </citation>
    <scope>NUCLEOTIDE SEQUENCE [LARGE SCALE GENOMIC DNA]</scope>
    <source>
        <strain evidence="2 3">DSM 16460</strain>
    </source>
</reference>
<keyword evidence="1" id="KW-1133">Transmembrane helix</keyword>
<dbReference type="RefSeq" id="WP_306978307.1">
    <property type="nucleotide sequence ID" value="NZ_JAUSTQ010000018.1"/>
</dbReference>
<keyword evidence="3" id="KW-1185">Reference proteome</keyword>
<dbReference type="Proteomes" id="UP001224359">
    <property type="component" value="Unassembled WGS sequence"/>
</dbReference>
<feature type="transmembrane region" description="Helical" evidence="1">
    <location>
        <begin position="12"/>
        <end position="30"/>
    </location>
</feature>
<accession>A0ABT9VIL8</accession>
<name>A0ABT9VIL8_9BACI</name>
<organism evidence="2 3">
    <name type="scientific">Alkalibacillus salilacus</name>
    <dbReference type="NCBI Taxonomy" id="284582"/>
    <lineage>
        <taxon>Bacteria</taxon>
        <taxon>Bacillati</taxon>
        <taxon>Bacillota</taxon>
        <taxon>Bacilli</taxon>
        <taxon>Bacillales</taxon>
        <taxon>Bacillaceae</taxon>
        <taxon>Alkalibacillus</taxon>
    </lineage>
</organism>